<dbReference type="Proteomes" id="UP000771749">
    <property type="component" value="Unassembled WGS sequence"/>
</dbReference>
<dbReference type="AlphaFoldDB" id="A0A940DPH7"/>
<sequence>MKNLLAVKKLHTVFASFLTASAVSAALLCSCSEGFISDRSYLAAVEDDFRSRGELLGRAGVRLDSMPLTRSEKEAMEFLYAYMPLGDILNYPAEYYLDNFRLTEKAVMKMPWGKSVPERELRHFVLPIRVNNENLDTSRAVFYEELAPRVCGLSMKEAILEVNHWCHEKAVYQPSDSRTSSPLATVKTAYGRCGEESTLLVAALRSVAIPARQVYTPRWAHTDDNHAWVEAWADGEWHFLGACEPEPVLDLGWFNAPASRGMLMHTKVFGRYDGPEEVVSVSPNYTEINVIRNYAPESARLDVMVQDIKGAPVPGARVEYRLYNYAEFYPVAVKTADEAGRSYLTAGIGDMAVFATDGTRYGFSKVSFGKDKDVTVTLSYDADNLPGHLAFESVPPVENAVLPEVTPEQRACNDRRMAEEDSLRNAYTGTFFDIVRAEAYCAGKGFPEDAAALLVSSRGNYGEICAFLSDASSCGRLTDAVALLKSVSEKDLRDTPANVFSDHLYNTAAGEMDINVYCPRVSTELLSPYRGYFRTAVPERMRKEIAEDPSFLVRWCRDSLMLLDSISMKYVQTKPSEVWKTRVADRDSREIFFVALCRTSGIPAWKDEVTGTVRYRHDGQLYDVDFDAAEKSTPRTGVLKLGFSPIPLLENPQYYRHFTLSRLEDGTFTLLNYPETASWKSDFASGTELPAGTYALVSGARMSGGNVLVDMDFFRIEEGRTTAAELIVRDDPSQYRVIGTFNSEALYDKVPCPSRDAVCTRERKSVLSETGRGYFAVALVDYGREPVDHAMRDISAVASELEAWGRPVLVIFASEDDWRRFGSEKYSLPSTVSYGIDSDGSMRKMMMEGMDLRGEGTLPLVTVADTFNRVVFFSQGYSIGLGERLVKVSKSL</sequence>
<keyword evidence="1" id="KW-0732">Signal</keyword>
<gene>
    <name evidence="3" type="ORF">IAC07_07340</name>
</gene>
<evidence type="ECO:0000313" key="4">
    <source>
        <dbReference type="Proteomes" id="UP000771749"/>
    </source>
</evidence>
<dbReference type="Gene3D" id="3.10.620.30">
    <property type="match status" value="1"/>
</dbReference>
<proteinExistence type="predicted"/>
<feature type="domain" description="Transglutaminase-like" evidence="2">
    <location>
        <begin position="185"/>
        <end position="244"/>
    </location>
</feature>
<accession>A0A940DPH7</accession>
<dbReference type="InterPro" id="IPR002931">
    <property type="entry name" value="Transglutaminase-like"/>
</dbReference>
<protein>
    <submittedName>
        <fullName evidence="3">Transglutaminase domain-containing protein</fullName>
    </submittedName>
</protein>
<evidence type="ECO:0000313" key="3">
    <source>
        <dbReference type="EMBL" id="MBO8454516.1"/>
    </source>
</evidence>
<dbReference type="PANTHER" id="PTHR35532:SF5">
    <property type="entry name" value="CARBOHYDRATE-BINDING DOMAIN-CONTAINING PROTEIN"/>
    <property type="match status" value="1"/>
</dbReference>
<dbReference type="EMBL" id="JADIMJ010000111">
    <property type="protein sequence ID" value="MBO8454516.1"/>
    <property type="molecule type" value="Genomic_DNA"/>
</dbReference>
<evidence type="ECO:0000256" key="1">
    <source>
        <dbReference type="SAM" id="SignalP"/>
    </source>
</evidence>
<organism evidence="3 4">
    <name type="scientific">Candidatus Cryptobacteroides gallistercoris</name>
    <dbReference type="NCBI Taxonomy" id="2840765"/>
    <lineage>
        <taxon>Bacteria</taxon>
        <taxon>Pseudomonadati</taxon>
        <taxon>Bacteroidota</taxon>
        <taxon>Bacteroidia</taxon>
        <taxon>Bacteroidales</taxon>
        <taxon>Candidatus Cryptobacteroides</taxon>
    </lineage>
</organism>
<dbReference type="SMART" id="SM00460">
    <property type="entry name" value="TGc"/>
    <property type="match status" value="1"/>
</dbReference>
<feature type="chain" id="PRO_5037390541" evidence="1">
    <location>
        <begin position="26"/>
        <end position="892"/>
    </location>
</feature>
<dbReference type="SUPFAM" id="SSF54001">
    <property type="entry name" value="Cysteine proteinases"/>
    <property type="match status" value="1"/>
</dbReference>
<evidence type="ECO:0000259" key="2">
    <source>
        <dbReference type="SMART" id="SM00460"/>
    </source>
</evidence>
<dbReference type="PROSITE" id="PS51257">
    <property type="entry name" value="PROKAR_LIPOPROTEIN"/>
    <property type="match status" value="1"/>
</dbReference>
<feature type="signal peptide" evidence="1">
    <location>
        <begin position="1"/>
        <end position="25"/>
    </location>
</feature>
<dbReference type="PANTHER" id="PTHR35532">
    <property type="entry name" value="SIMILAR TO POLYHYDROXYALKANOATE DEPOLYMERASE"/>
    <property type="match status" value="1"/>
</dbReference>
<dbReference type="Gene3D" id="2.60.40.1120">
    <property type="entry name" value="Carboxypeptidase-like, regulatory domain"/>
    <property type="match status" value="1"/>
</dbReference>
<dbReference type="InterPro" id="IPR038765">
    <property type="entry name" value="Papain-like_cys_pep_sf"/>
</dbReference>
<name>A0A940DPH7_9BACT</name>
<reference evidence="3" key="2">
    <citation type="journal article" date="2021" name="PeerJ">
        <title>Extensive microbial diversity within the chicken gut microbiome revealed by metagenomics and culture.</title>
        <authorList>
            <person name="Gilroy R."/>
            <person name="Ravi A."/>
            <person name="Getino M."/>
            <person name="Pursley I."/>
            <person name="Horton D.L."/>
            <person name="Alikhan N.F."/>
            <person name="Baker D."/>
            <person name="Gharbi K."/>
            <person name="Hall N."/>
            <person name="Watson M."/>
            <person name="Adriaenssens E.M."/>
            <person name="Foster-Nyarko E."/>
            <person name="Jarju S."/>
            <person name="Secka A."/>
            <person name="Antonio M."/>
            <person name="Oren A."/>
            <person name="Chaudhuri R.R."/>
            <person name="La Ragione R."/>
            <person name="Hildebrand F."/>
            <person name="Pallen M.J."/>
        </authorList>
    </citation>
    <scope>NUCLEOTIDE SEQUENCE</scope>
    <source>
        <strain evidence="3">F1-3629</strain>
    </source>
</reference>
<dbReference type="Pfam" id="PF01841">
    <property type="entry name" value="Transglut_core"/>
    <property type="match status" value="1"/>
</dbReference>
<comment type="caution">
    <text evidence="3">The sequence shown here is derived from an EMBL/GenBank/DDBJ whole genome shotgun (WGS) entry which is preliminary data.</text>
</comment>
<reference evidence="3" key="1">
    <citation type="submission" date="2020-10" db="EMBL/GenBank/DDBJ databases">
        <authorList>
            <person name="Gilroy R."/>
        </authorList>
    </citation>
    <scope>NUCLEOTIDE SEQUENCE</scope>
    <source>
        <strain evidence="3">F1-3629</strain>
    </source>
</reference>